<feature type="chain" id="PRO_5015107276" evidence="1">
    <location>
        <begin position="27"/>
        <end position="147"/>
    </location>
</feature>
<comment type="caution">
    <text evidence="2">The sequence shown here is derived from an EMBL/GenBank/DDBJ whole genome shotgun (WGS) entry which is preliminary data.</text>
</comment>
<gene>
    <name evidence="2" type="ORF">C7K08_01445</name>
</gene>
<sequence length="147" mass="15524">MNFSSRCTLLGLLGLVAITNSSSAIAGPVVCTTSFEAPSASSVDSKLMPVEVTRCGAVQTSNELIEQRFFSYSSPYARGIDITHQITDILGISMGGGDGTKVMGFGFPDQTIVWDGSAVENTTKALMQEQSKPIPLRVADSPNNMGK</sequence>
<reference evidence="3" key="1">
    <citation type="submission" date="2018-03" db="EMBL/GenBank/DDBJ databases">
        <title>Ecological and genomic features of two cosmopolitan and abundant freshwater picocyanobacteria.</title>
        <authorList>
            <person name="Cabello-Yeves P.J."/>
            <person name="Picazo A."/>
            <person name="Camacho A."/>
            <person name="Callieri C."/>
            <person name="Rosselli R."/>
            <person name="Roda-Garcia J."/>
            <person name="Coutinho F.H."/>
            <person name="Rodriguez-Valera F."/>
        </authorList>
    </citation>
    <scope>NUCLEOTIDE SEQUENCE [LARGE SCALE GENOMIC DNA]</scope>
    <source>
        <strain evidence="3">Tous</strain>
    </source>
</reference>
<proteinExistence type="predicted"/>
<evidence type="ECO:0000313" key="3">
    <source>
        <dbReference type="Proteomes" id="UP000240206"/>
    </source>
</evidence>
<accession>A0A2P7EHS3</accession>
<dbReference type="Proteomes" id="UP000240206">
    <property type="component" value="Unassembled WGS sequence"/>
</dbReference>
<evidence type="ECO:0000313" key="2">
    <source>
        <dbReference type="EMBL" id="PSI02730.1"/>
    </source>
</evidence>
<dbReference type="AlphaFoldDB" id="A0A2P7EHS3"/>
<organism evidence="2 3">
    <name type="scientific">Synechococcus lacustris str. Tous</name>
    <dbReference type="NCBI Taxonomy" id="1910958"/>
    <lineage>
        <taxon>Bacteria</taxon>
        <taxon>Bacillati</taxon>
        <taxon>Cyanobacteriota</taxon>
        <taxon>Cyanophyceae</taxon>
        <taxon>Synechococcales</taxon>
        <taxon>Synechococcaceae</taxon>
        <taxon>Synechococcus</taxon>
    </lineage>
</organism>
<feature type="signal peptide" evidence="1">
    <location>
        <begin position="1"/>
        <end position="26"/>
    </location>
</feature>
<name>A0A2P7EHS3_9SYNE</name>
<evidence type="ECO:0000256" key="1">
    <source>
        <dbReference type="SAM" id="SignalP"/>
    </source>
</evidence>
<keyword evidence="3" id="KW-1185">Reference proteome</keyword>
<dbReference type="STRING" id="1910958.BTM30_01435"/>
<dbReference type="RefSeq" id="WP_106498896.1">
    <property type="nucleotide sequence ID" value="NZ_PXVC01000003.1"/>
</dbReference>
<keyword evidence="1" id="KW-0732">Signal</keyword>
<dbReference type="EMBL" id="PXVC01000003">
    <property type="protein sequence ID" value="PSI02730.1"/>
    <property type="molecule type" value="Genomic_DNA"/>
</dbReference>
<protein>
    <submittedName>
        <fullName evidence="2">Occludin/ELL family protein</fullName>
    </submittedName>
</protein>